<organism evidence="2 3">
    <name type="scientific">Mariprofundus erugo</name>
    <dbReference type="NCBI Taxonomy" id="2528639"/>
    <lineage>
        <taxon>Bacteria</taxon>
        <taxon>Pseudomonadati</taxon>
        <taxon>Pseudomonadota</taxon>
        <taxon>Candidatius Mariprofundia</taxon>
        <taxon>Mariprofundales</taxon>
        <taxon>Mariprofundaceae</taxon>
        <taxon>Mariprofundus</taxon>
    </lineage>
</organism>
<accession>A0A5R9GFB8</accession>
<evidence type="ECO:0000259" key="1">
    <source>
        <dbReference type="Pfam" id="PF13847"/>
    </source>
</evidence>
<dbReference type="RefSeq" id="WP_138240074.1">
    <property type="nucleotide sequence ID" value="NZ_VBRY01000013.1"/>
</dbReference>
<dbReference type="OrthoDB" id="154490at2"/>
<dbReference type="SUPFAM" id="SSF53335">
    <property type="entry name" value="S-adenosyl-L-methionine-dependent methyltransferases"/>
    <property type="match status" value="1"/>
</dbReference>
<evidence type="ECO:0000313" key="2">
    <source>
        <dbReference type="EMBL" id="TLS65696.1"/>
    </source>
</evidence>
<dbReference type="PANTHER" id="PTHR11006:SF53">
    <property type="entry name" value="PROTEIN ARGININE N-METHYLTRANSFERASE 3"/>
    <property type="match status" value="1"/>
</dbReference>
<dbReference type="InterPro" id="IPR025714">
    <property type="entry name" value="Methyltranfer_dom"/>
</dbReference>
<dbReference type="GO" id="GO:0042054">
    <property type="term" value="F:histone methyltransferase activity"/>
    <property type="evidence" value="ECO:0007669"/>
    <property type="project" value="TreeGrafter"/>
</dbReference>
<protein>
    <submittedName>
        <fullName evidence="2">Methyltransferase domain-containing protein</fullName>
    </submittedName>
</protein>
<dbReference type="AlphaFoldDB" id="A0A5R9GFB8"/>
<dbReference type="InterPro" id="IPR025799">
    <property type="entry name" value="Arg_MeTrfase"/>
</dbReference>
<dbReference type="CDD" id="cd02440">
    <property type="entry name" value="AdoMet_MTases"/>
    <property type="match status" value="1"/>
</dbReference>
<dbReference type="Pfam" id="PF13847">
    <property type="entry name" value="Methyltransf_31"/>
    <property type="match status" value="1"/>
</dbReference>
<keyword evidence="2" id="KW-0489">Methyltransferase</keyword>
<dbReference type="InterPro" id="IPR029063">
    <property type="entry name" value="SAM-dependent_MTases_sf"/>
</dbReference>
<dbReference type="Gene3D" id="3.40.50.150">
    <property type="entry name" value="Vaccinia Virus protein VP39"/>
    <property type="match status" value="1"/>
</dbReference>
<proteinExistence type="predicted"/>
<evidence type="ECO:0000313" key="3">
    <source>
        <dbReference type="Proteomes" id="UP000306585"/>
    </source>
</evidence>
<dbReference type="EMBL" id="VBRY01000013">
    <property type="protein sequence ID" value="TLS65696.1"/>
    <property type="molecule type" value="Genomic_DNA"/>
</dbReference>
<gene>
    <name evidence="2" type="ORF">FEF65_12025</name>
</gene>
<keyword evidence="3" id="KW-1185">Reference proteome</keyword>
<sequence>MTHAFDFPTGPDMHNNAITEADNLLGQYIPLHYHFQMLEDEARMSGFKAALDYMVPTGGTVLDLGSGTGVLSFLAAQKAGRVYSVERQPELIECAKELLIENGCGDKVQLELADARDYLPPEPVDVVVCEMLHSALLREKQLEVIQTFKQHYREKFGDRLPLFIPDATILGVEPICADFSFQGYHAPISFFEDPGLLSGRYRSLGAVTPYCILEYQADFPTRLSYDGPLTMTESGRFNALRFVTKSLLAINLKTGDSIDWMNLNLVLPIKKPLDVSAGERFHVRFSYEAGGEIQSLKNSIEVARER</sequence>
<dbReference type="GO" id="GO:0016274">
    <property type="term" value="F:protein-arginine N-methyltransferase activity"/>
    <property type="evidence" value="ECO:0007669"/>
    <property type="project" value="InterPro"/>
</dbReference>
<reference evidence="2 3" key="1">
    <citation type="journal article" date="2019" name="Appl. Environ. Microbiol.">
        <title>Environmental Evidence and Genomic Insight of Iron-oxidizing Bacteria Preference Towards More Corrosion Resistant Stainless Steel at Higher Salinities.</title>
        <authorList>
            <person name="Garrison C.E."/>
            <person name="Price K.A."/>
            <person name="Field E.K."/>
        </authorList>
    </citation>
    <scope>NUCLEOTIDE SEQUENCE [LARGE SCALE GENOMIC DNA]</scope>
    <source>
        <strain evidence="2 3">P3</strain>
    </source>
</reference>
<name>A0A5R9GFB8_9PROT</name>
<dbReference type="PANTHER" id="PTHR11006">
    <property type="entry name" value="PROTEIN ARGININE N-METHYLTRANSFERASE"/>
    <property type="match status" value="1"/>
</dbReference>
<keyword evidence="2" id="KW-0808">Transferase</keyword>
<feature type="domain" description="Methyltransferase" evidence="1">
    <location>
        <begin position="58"/>
        <end position="147"/>
    </location>
</feature>
<dbReference type="Proteomes" id="UP000306585">
    <property type="component" value="Unassembled WGS sequence"/>
</dbReference>
<dbReference type="GO" id="GO:0032259">
    <property type="term" value="P:methylation"/>
    <property type="evidence" value="ECO:0007669"/>
    <property type="project" value="UniProtKB-KW"/>
</dbReference>
<comment type="caution">
    <text evidence="2">The sequence shown here is derived from an EMBL/GenBank/DDBJ whole genome shotgun (WGS) entry which is preliminary data.</text>
</comment>